<accession>A0A316UA04</accession>
<organism evidence="5 6">
    <name type="scientific">Pseudomicrostroma glucosiphilum</name>
    <dbReference type="NCBI Taxonomy" id="1684307"/>
    <lineage>
        <taxon>Eukaryota</taxon>
        <taxon>Fungi</taxon>
        <taxon>Dikarya</taxon>
        <taxon>Basidiomycota</taxon>
        <taxon>Ustilaginomycotina</taxon>
        <taxon>Exobasidiomycetes</taxon>
        <taxon>Microstromatales</taxon>
        <taxon>Microstromatales incertae sedis</taxon>
        <taxon>Pseudomicrostroma</taxon>
    </lineage>
</organism>
<protein>
    <submittedName>
        <fullName evidence="5">Uncharacterized protein</fullName>
    </submittedName>
</protein>
<dbReference type="InterPro" id="IPR001680">
    <property type="entry name" value="WD40_rpt"/>
</dbReference>
<dbReference type="STRING" id="1684307.A0A316UA04"/>
<feature type="region of interest" description="Disordered" evidence="4">
    <location>
        <begin position="396"/>
        <end position="429"/>
    </location>
</feature>
<feature type="region of interest" description="Disordered" evidence="4">
    <location>
        <begin position="254"/>
        <end position="276"/>
    </location>
</feature>
<feature type="compositionally biased region" description="Gly residues" evidence="4">
    <location>
        <begin position="656"/>
        <end position="667"/>
    </location>
</feature>
<dbReference type="PRINTS" id="PR00320">
    <property type="entry name" value="GPROTEINBRPT"/>
</dbReference>
<feature type="region of interest" description="Disordered" evidence="4">
    <location>
        <begin position="650"/>
        <end position="712"/>
    </location>
</feature>
<keyword evidence="2" id="KW-0677">Repeat</keyword>
<feature type="region of interest" description="Disordered" evidence="4">
    <location>
        <begin position="301"/>
        <end position="325"/>
    </location>
</feature>
<dbReference type="InterPro" id="IPR015943">
    <property type="entry name" value="WD40/YVTN_repeat-like_dom_sf"/>
</dbReference>
<dbReference type="PANTHER" id="PTHR19855:SF11">
    <property type="entry name" value="RIBOSOME BIOGENESIS PROTEIN WDR12"/>
    <property type="match status" value="1"/>
</dbReference>
<evidence type="ECO:0000256" key="1">
    <source>
        <dbReference type="ARBA" id="ARBA00022574"/>
    </source>
</evidence>
<feature type="compositionally biased region" description="Low complexity" evidence="4">
    <location>
        <begin position="263"/>
        <end position="272"/>
    </location>
</feature>
<dbReference type="RefSeq" id="XP_025349196.1">
    <property type="nucleotide sequence ID" value="XM_025494194.1"/>
</dbReference>
<dbReference type="Gene3D" id="2.130.10.10">
    <property type="entry name" value="YVTN repeat-like/Quinoprotein amine dehydrogenase"/>
    <property type="match status" value="2"/>
</dbReference>
<dbReference type="SUPFAM" id="SSF50978">
    <property type="entry name" value="WD40 repeat-like"/>
    <property type="match status" value="2"/>
</dbReference>
<sequence length="712" mass="74117">MNAPHPSFLFQADDQIELGRRRAAKAARLCVPSSSFPSVASPPTSGSASYASLGHPIFLGTKQDDVAELALGGSGADGGREKVLDALLEVPAAGGASGRGMWTAESGGIVRRVDLSTGKTTDVVLAHKAPVSALALLPLPTVGQSLLFSSGWDKVIHIHLIVPLSPSDKIPASPRRLKPLLTIAAASTDFIKALEVLPEQGVLLSGGSEKVIRIWDLRPLIAWAQGTQGSQGVEAPVPRSAGSFGEHTRGITCITSLPPPPTIGSSTSATTSGDLPMSTTIYSADSMGRIFQLSLDLGEHAGKTSNGDTASTSRSTGSSSLPPRARLVIQRELRGPETAVSDIHVGWNVQREEVDDDDDDEDGTHRPVTTAGALVRAQVWVASNDKSVQLFVPFERDTRSSKTSSRPSTSKRLPLNGSSSSSTTSSTTLSRVSKVGAALGSQPPLAPILAIRHPDYVKSVLPLAVAAASEAGFGSAALPKSVVVSGSADEDIRVWKVAGLGGEDADAEDAEDEEEEETGDEARQRSLDGQVQRSSPAKLLRRQEGHWHEVEKLLLWYGSLLPASDRGTVSLSKLDLGPNHEEEGAQATPSPIPSVSQEEQSAGKEKAEWHIISASLDGSIRRWPLAHLLEPQSIAERTLIEKGADALPGAAHAGADGSGSGSAGGSAGSNKVNGSGPASQPGRKSGSGATGSGMTAEEERELEELMGSDLDE</sequence>
<evidence type="ECO:0000256" key="3">
    <source>
        <dbReference type="PROSITE-ProRule" id="PRU00221"/>
    </source>
</evidence>
<feature type="compositionally biased region" description="Low complexity" evidence="4">
    <location>
        <begin position="401"/>
        <end position="429"/>
    </location>
</feature>
<dbReference type="GeneID" id="37015928"/>
<evidence type="ECO:0000313" key="6">
    <source>
        <dbReference type="Proteomes" id="UP000245942"/>
    </source>
</evidence>
<dbReference type="EMBL" id="KZ819324">
    <property type="protein sequence ID" value="PWN22036.1"/>
    <property type="molecule type" value="Genomic_DNA"/>
</dbReference>
<dbReference type="InterPro" id="IPR036322">
    <property type="entry name" value="WD40_repeat_dom_sf"/>
</dbReference>
<keyword evidence="6" id="KW-1185">Reference proteome</keyword>
<evidence type="ECO:0000256" key="4">
    <source>
        <dbReference type="SAM" id="MobiDB-lite"/>
    </source>
</evidence>
<feature type="region of interest" description="Disordered" evidence="4">
    <location>
        <begin position="572"/>
        <end position="607"/>
    </location>
</feature>
<feature type="compositionally biased region" description="Polar residues" evidence="4">
    <location>
        <begin position="587"/>
        <end position="600"/>
    </location>
</feature>
<proteinExistence type="predicted"/>
<dbReference type="PANTHER" id="PTHR19855">
    <property type="entry name" value="WD40 REPEAT PROTEIN 12, 37"/>
    <property type="match status" value="1"/>
</dbReference>
<keyword evidence="1 3" id="KW-0853">WD repeat</keyword>
<feature type="compositionally biased region" description="Acidic residues" evidence="4">
    <location>
        <begin position="696"/>
        <end position="712"/>
    </location>
</feature>
<dbReference type="Proteomes" id="UP000245942">
    <property type="component" value="Unassembled WGS sequence"/>
</dbReference>
<reference evidence="5 6" key="1">
    <citation type="journal article" date="2018" name="Mol. Biol. Evol.">
        <title>Broad Genomic Sampling Reveals a Smut Pathogenic Ancestry of the Fungal Clade Ustilaginomycotina.</title>
        <authorList>
            <person name="Kijpornyongpan T."/>
            <person name="Mondo S.J."/>
            <person name="Barry K."/>
            <person name="Sandor L."/>
            <person name="Lee J."/>
            <person name="Lipzen A."/>
            <person name="Pangilinan J."/>
            <person name="LaButti K."/>
            <person name="Hainaut M."/>
            <person name="Henrissat B."/>
            <person name="Grigoriev I.V."/>
            <person name="Spatafora J.W."/>
            <person name="Aime M.C."/>
        </authorList>
    </citation>
    <scope>NUCLEOTIDE SEQUENCE [LARGE SCALE GENOMIC DNA]</scope>
    <source>
        <strain evidence="5 6">MCA 4718</strain>
    </source>
</reference>
<dbReference type="InterPro" id="IPR020472">
    <property type="entry name" value="WD40_PAC1"/>
</dbReference>
<evidence type="ECO:0000256" key="2">
    <source>
        <dbReference type="ARBA" id="ARBA00022737"/>
    </source>
</evidence>
<feature type="compositionally biased region" description="Acidic residues" evidence="4">
    <location>
        <begin position="503"/>
        <end position="519"/>
    </location>
</feature>
<dbReference type="SMART" id="SM00320">
    <property type="entry name" value="WD40"/>
    <property type="match status" value="3"/>
</dbReference>
<dbReference type="AlphaFoldDB" id="A0A316UA04"/>
<name>A0A316UA04_9BASI</name>
<feature type="compositionally biased region" description="Low complexity" evidence="4">
    <location>
        <begin position="309"/>
        <end position="320"/>
    </location>
</feature>
<evidence type="ECO:0000313" key="5">
    <source>
        <dbReference type="EMBL" id="PWN22036.1"/>
    </source>
</evidence>
<dbReference type="OrthoDB" id="6262491at2759"/>
<feature type="region of interest" description="Disordered" evidence="4">
    <location>
        <begin position="502"/>
        <end position="542"/>
    </location>
</feature>
<feature type="repeat" description="WD" evidence="3">
    <location>
        <begin position="184"/>
        <end position="218"/>
    </location>
</feature>
<dbReference type="PROSITE" id="PS50082">
    <property type="entry name" value="WD_REPEATS_2"/>
    <property type="match status" value="1"/>
</dbReference>
<gene>
    <name evidence="5" type="ORF">BCV69DRAFT_298231</name>
</gene>